<dbReference type="EMBL" id="JBBHJZ010000004">
    <property type="protein sequence ID" value="MEJ5978568.1"/>
    <property type="molecule type" value="Genomic_DNA"/>
</dbReference>
<organism evidence="3 4">
    <name type="scientific">Novosphingobium anseongense</name>
    <dbReference type="NCBI Taxonomy" id="3133436"/>
    <lineage>
        <taxon>Bacteria</taxon>
        <taxon>Pseudomonadati</taxon>
        <taxon>Pseudomonadota</taxon>
        <taxon>Alphaproteobacteria</taxon>
        <taxon>Sphingomonadales</taxon>
        <taxon>Sphingomonadaceae</taxon>
        <taxon>Novosphingobium</taxon>
    </lineage>
</organism>
<evidence type="ECO:0000313" key="4">
    <source>
        <dbReference type="Proteomes" id="UP001361239"/>
    </source>
</evidence>
<keyword evidence="1" id="KW-1133">Transmembrane helix</keyword>
<name>A0ABU8RZR3_9SPHN</name>
<reference evidence="3 4" key="1">
    <citation type="submission" date="2024-03" db="EMBL/GenBank/DDBJ databases">
        <authorList>
            <person name="Jo J.-H."/>
        </authorList>
    </citation>
    <scope>NUCLEOTIDE SEQUENCE [LARGE SCALE GENOMIC DNA]</scope>
    <source>
        <strain evidence="3 4">PS1R-30</strain>
    </source>
</reference>
<keyword evidence="2" id="KW-0732">Signal</keyword>
<comment type="caution">
    <text evidence="3">The sequence shown here is derived from an EMBL/GenBank/DDBJ whole genome shotgun (WGS) entry which is preliminary data.</text>
</comment>
<dbReference type="Proteomes" id="UP001361239">
    <property type="component" value="Unassembled WGS sequence"/>
</dbReference>
<evidence type="ECO:0000313" key="3">
    <source>
        <dbReference type="EMBL" id="MEJ5978568.1"/>
    </source>
</evidence>
<gene>
    <name evidence="3" type="ORF">WG901_18090</name>
</gene>
<evidence type="ECO:0000256" key="2">
    <source>
        <dbReference type="SAM" id="SignalP"/>
    </source>
</evidence>
<evidence type="ECO:0000256" key="1">
    <source>
        <dbReference type="SAM" id="Phobius"/>
    </source>
</evidence>
<keyword evidence="1" id="KW-0812">Transmembrane</keyword>
<protein>
    <submittedName>
        <fullName evidence="3">PEP-CTERM sorting domain-containing protein</fullName>
    </submittedName>
</protein>
<sequence length="55" mass="5608">MIRTLGISAVVSLLLAGPAHAAGSIQLPDPSGITLFSLGIAGLLIGRHFAGKRRD</sequence>
<proteinExistence type="predicted"/>
<keyword evidence="4" id="KW-1185">Reference proteome</keyword>
<accession>A0ABU8RZR3</accession>
<feature type="chain" id="PRO_5046284049" evidence="2">
    <location>
        <begin position="22"/>
        <end position="55"/>
    </location>
</feature>
<keyword evidence="1" id="KW-0472">Membrane</keyword>
<feature type="transmembrane region" description="Helical" evidence="1">
    <location>
        <begin position="31"/>
        <end position="50"/>
    </location>
</feature>
<feature type="signal peptide" evidence="2">
    <location>
        <begin position="1"/>
        <end position="21"/>
    </location>
</feature>